<sequence length="327" mass="37548">MTIGLDKVKKCVAIAALSGLLLSFGEGRSFADNSQGEQGTNIEAEAKFDFSFVWMSDTQYYSKTFHRYFRDNVAWIRDNRVTQKIQYVIHTGDIVDDGDQIGQWKEADRNMRVLDDARIPYGVLAGNHDAGQRSAYGHYKRVFGTDRFKNQQTYVGSYQNNRGHYDLLSAAGHDFIIVYMSWGFGNEEIDWMNEVLKRYPNRKAMLCFHEYMLVSGERAPIGDKVYERVVLPNKNVFAVLSGHHHDAEMMIDPVDDNGDGKADRKVYQMMADYQGAIDGGLGYMRLLQFDIRNGKLHVKTYSPTHNVYNYYDPVKYPGKDEFTLDIL</sequence>
<protein>
    <submittedName>
        <fullName evidence="2">Metallophosphoesterase</fullName>
    </submittedName>
</protein>
<proteinExistence type="predicted"/>
<evidence type="ECO:0000313" key="2">
    <source>
        <dbReference type="EMBL" id="MFC0391046.1"/>
    </source>
</evidence>
<comment type="caution">
    <text evidence="2">The sequence shown here is derived from an EMBL/GenBank/DDBJ whole genome shotgun (WGS) entry which is preliminary data.</text>
</comment>
<evidence type="ECO:0000259" key="1">
    <source>
        <dbReference type="Pfam" id="PF00149"/>
    </source>
</evidence>
<dbReference type="Proteomes" id="UP001589818">
    <property type="component" value="Unassembled WGS sequence"/>
</dbReference>
<dbReference type="SUPFAM" id="SSF56300">
    <property type="entry name" value="Metallo-dependent phosphatases"/>
    <property type="match status" value="1"/>
</dbReference>
<name>A0ABV6J5K1_9BACL</name>
<dbReference type="RefSeq" id="WP_204818284.1">
    <property type="nucleotide sequence ID" value="NZ_JANHOF010000004.1"/>
</dbReference>
<dbReference type="PANTHER" id="PTHR43143">
    <property type="entry name" value="METALLOPHOSPHOESTERASE, CALCINEURIN SUPERFAMILY"/>
    <property type="match status" value="1"/>
</dbReference>
<gene>
    <name evidence="2" type="ORF">ACFFJ8_06620</name>
</gene>
<dbReference type="InterPro" id="IPR051918">
    <property type="entry name" value="STPP_CPPED1"/>
</dbReference>
<dbReference type="Pfam" id="PF00149">
    <property type="entry name" value="Metallophos"/>
    <property type="match status" value="1"/>
</dbReference>
<dbReference type="InterPro" id="IPR004843">
    <property type="entry name" value="Calcineurin-like_PHP"/>
</dbReference>
<feature type="domain" description="Calcineurin-like phosphoesterase" evidence="1">
    <location>
        <begin position="54"/>
        <end position="246"/>
    </location>
</feature>
<dbReference type="EMBL" id="JBHLVF010000010">
    <property type="protein sequence ID" value="MFC0391046.1"/>
    <property type="molecule type" value="Genomic_DNA"/>
</dbReference>
<dbReference type="PANTHER" id="PTHR43143:SF5">
    <property type="entry name" value="SECRETED PROTEIN"/>
    <property type="match status" value="1"/>
</dbReference>
<organism evidence="2 3">
    <name type="scientific">Paenibacillus mendelii</name>
    <dbReference type="NCBI Taxonomy" id="206163"/>
    <lineage>
        <taxon>Bacteria</taxon>
        <taxon>Bacillati</taxon>
        <taxon>Bacillota</taxon>
        <taxon>Bacilli</taxon>
        <taxon>Bacillales</taxon>
        <taxon>Paenibacillaceae</taxon>
        <taxon>Paenibacillus</taxon>
    </lineage>
</organism>
<dbReference type="InterPro" id="IPR029052">
    <property type="entry name" value="Metallo-depent_PP-like"/>
</dbReference>
<accession>A0ABV6J5K1</accession>
<reference evidence="2 3" key="1">
    <citation type="submission" date="2024-09" db="EMBL/GenBank/DDBJ databases">
        <authorList>
            <person name="Sun Q."/>
            <person name="Mori K."/>
        </authorList>
    </citation>
    <scope>NUCLEOTIDE SEQUENCE [LARGE SCALE GENOMIC DNA]</scope>
    <source>
        <strain evidence="2 3">CCM 4839</strain>
    </source>
</reference>
<keyword evidence="3" id="KW-1185">Reference proteome</keyword>
<evidence type="ECO:0000313" key="3">
    <source>
        <dbReference type="Proteomes" id="UP001589818"/>
    </source>
</evidence>
<dbReference type="Gene3D" id="3.60.21.10">
    <property type="match status" value="1"/>
</dbReference>